<dbReference type="RefSeq" id="WP_076514522.1">
    <property type="nucleotide sequence ID" value="NZ_FTOH01000002.1"/>
</dbReference>
<keyword evidence="4" id="KW-1185">Reference proteome</keyword>
<dbReference type="Pfam" id="PF00072">
    <property type="entry name" value="Response_reg"/>
    <property type="match status" value="1"/>
</dbReference>
<organism evidence="3 4">
    <name type="scientific">Thalassolituus maritimus</name>
    <dbReference type="NCBI Taxonomy" id="484498"/>
    <lineage>
        <taxon>Bacteria</taxon>
        <taxon>Pseudomonadati</taxon>
        <taxon>Pseudomonadota</taxon>
        <taxon>Gammaproteobacteria</taxon>
        <taxon>Oceanospirillales</taxon>
        <taxon>Oceanospirillaceae</taxon>
        <taxon>Thalassolituus</taxon>
    </lineage>
</organism>
<dbReference type="SMART" id="SM00448">
    <property type="entry name" value="REC"/>
    <property type="match status" value="1"/>
</dbReference>
<name>A0A1N7KC16_9GAMM</name>
<feature type="domain" description="Response regulatory" evidence="2">
    <location>
        <begin position="6"/>
        <end position="130"/>
    </location>
</feature>
<dbReference type="InterPro" id="IPR001789">
    <property type="entry name" value="Sig_transdc_resp-reg_receiver"/>
</dbReference>
<evidence type="ECO:0000313" key="3">
    <source>
        <dbReference type="EMBL" id="SIS59137.1"/>
    </source>
</evidence>
<feature type="modified residue" description="4-aspartylphosphate" evidence="1">
    <location>
        <position position="60"/>
    </location>
</feature>
<dbReference type="Gene3D" id="3.40.50.2300">
    <property type="match status" value="1"/>
</dbReference>
<evidence type="ECO:0000259" key="2">
    <source>
        <dbReference type="PROSITE" id="PS50110"/>
    </source>
</evidence>
<dbReference type="EMBL" id="FTOH01000002">
    <property type="protein sequence ID" value="SIS59137.1"/>
    <property type="molecule type" value="Genomic_DNA"/>
</dbReference>
<proteinExistence type="predicted"/>
<dbReference type="PANTHER" id="PTHR44520">
    <property type="entry name" value="RESPONSE REGULATOR RCP1-RELATED"/>
    <property type="match status" value="1"/>
</dbReference>
<dbReference type="Proteomes" id="UP000185639">
    <property type="component" value="Unassembled WGS sequence"/>
</dbReference>
<protein>
    <submittedName>
        <fullName evidence="3">Response regulator receiver protein</fullName>
    </submittedName>
</protein>
<sequence length="138" mass="15410">MSEIDEIFLVDDDDVDVMAIRRALLRISNPPKLIVANDGEEALNILSEGRLSLSAVIVLDINMPRISGFELLKKLRCNDELRSYRDLPVWVMTTSEADRDLERADEYGVAGYIRKTFQSSDVNMILHRILGEGSAGAG</sequence>
<accession>A0A1N7KC16</accession>
<gene>
    <name evidence="3" type="ORF">SAMN05421686_102418</name>
</gene>
<dbReference type="OrthoDB" id="9793549at2"/>
<dbReference type="PANTHER" id="PTHR44520:SF2">
    <property type="entry name" value="RESPONSE REGULATOR RCP1"/>
    <property type="match status" value="1"/>
</dbReference>
<dbReference type="STRING" id="484498.SAMN05421686_102418"/>
<dbReference type="InterPro" id="IPR052893">
    <property type="entry name" value="TCS_response_regulator"/>
</dbReference>
<dbReference type="PROSITE" id="PS50110">
    <property type="entry name" value="RESPONSE_REGULATORY"/>
    <property type="match status" value="1"/>
</dbReference>
<keyword evidence="1" id="KW-0597">Phosphoprotein</keyword>
<dbReference type="AlphaFoldDB" id="A0A1N7KC16"/>
<dbReference type="InterPro" id="IPR011006">
    <property type="entry name" value="CheY-like_superfamily"/>
</dbReference>
<reference evidence="4" key="1">
    <citation type="submission" date="2017-01" db="EMBL/GenBank/DDBJ databases">
        <authorList>
            <person name="Varghese N."/>
            <person name="Submissions S."/>
        </authorList>
    </citation>
    <scope>NUCLEOTIDE SEQUENCE [LARGE SCALE GENOMIC DNA]</scope>
    <source>
        <strain evidence="4">DSM 24913</strain>
    </source>
</reference>
<dbReference type="GO" id="GO:0000160">
    <property type="term" value="P:phosphorelay signal transduction system"/>
    <property type="evidence" value="ECO:0007669"/>
    <property type="project" value="InterPro"/>
</dbReference>
<dbReference type="SUPFAM" id="SSF52172">
    <property type="entry name" value="CheY-like"/>
    <property type="match status" value="1"/>
</dbReference>
<evidence type="ECO:0000313" key="4">
    <source>
        <dbReference type="Proteomes" id="UP000185639"/>
    </source>
</evidence>
<evidence type="ECO:0000256" key="1">
    <source>
        <dbReference type="PROSITE-ProRule" id="PRU00169"/>
    </source>
</evidence>